<accession>A0ABD2Q6F0</accession>
<evidence type="ECO:0000313" key="3">
    <source>
        <dbReference type="Proteomes" id="UP001626550"/>
    </source>
</evidence>
<proteinExistence type="predicted"/>
<feature type="region of interest" description="Disordered" evidence="1">
    <location>
        <begin position="162"/>
        <end position="183"/>
    </location>
</feature>
<keyword evidence="3" id="KW-1185">Reference proteome</keyword>
<protein>
    <submittedName>
        <fullName evidence="2">Uncharacterized protein</fullName>
    </submittedName>
</protein>
<evidence type="ECO:0000256" key="1">
    <source>
        <dbReference type="SAM" id="MobiDB-lite"/>
    </source>
</evidence>
<gene>
    <name evidence="2" type="ORF">Ciccas_006256</name>
</gene>
<organism evidence="2 3">
    <name type="scientific">Cichlidogyrus casuarinus</name>
    <dbReference type="NCBI Taxonomy" id="1844966"/>
    <lineage>
        <taxon>Eukaryota</taxon>
        <taxon>Metazoa</taxon>
        <taxon>Spiralia</taxon>
        <taxon>Lophotrochozoa</taxon>
        <taxon>Platyhelminthes</taxon>
        <taxon>Monogenea</taxon>
        <taxon>Monopisthocotylea</taxon>
        <taxon>Dactylogyridea</taxon>
        <taxon>Ancyrocephalidae</taxon>
        <taxon>Cichlidogyrus</taxon>
    </lineage>
</organism>
<evidence type="ECO:0000313" key="2">
    <source>
        <dbReference type="EMBL" id="KAL3315115.1"/>
    </source>
</evidence>
<dbReference type="Proteomes" id="UP001626550">
    <property type="component" value="Unassembled WGS sequence"/>
</dbReference>
<dbReference type="EMBL" id="JBJKFK010000822">
    <property type="protein sequence ID" value="KAL3315115.1"/>
    <property type="molecule type" value="Genomic_DNA"/>
</dbReference>
<comment type="caution">
    <text evidence="2">The sequence shown here is derived from an EMBL/GenBank/DDBJ whole genome shotgun (WGS) entry which is preliminary data.</text>
</comment>
<reference evidence="2 3" key="1">
    <citation type="submission" date="2024-11" db="EMBL/GenBank/DDBJ databases">
        <title>Adaptive evolution of stress response genes in parasites aligns with host niche diversity.</title>
        <authorList>
            <person name="Hahn C."/>
            <person name="Resl P."/>
        </authorList>
    </citation>
    <scope>NUCLEOTIDE SEQUENCE [LARGE SCALE GENOMIC DNA]</scope>
    <source>
        <strain evidence="2">EGGRZ-B1_66</strain>
        <tissue evidence="2">Body</tissue>
    </source>
</reference>
<dbReference type="AlphaFoldDB" id="A0ABD2Q6F0"/>
<name>A0ABD2Q6F0_9PLAT</name>
<sequence length="277" mass="31292">MFSAGKRKYSLDSKYCGTERSPLCRLSSCHARPQQLATIVDSRVDSATQSPHKSFELFEDCYLNVEQVFEAFAAILCQQSHQDSNHCLKAEDLCVNNGSKASLKNRMTRAIRRRSSVIFSKFTPDRNFPAVSLFDKKFSSTDSSSLFTDDFLDEFVAFSQRSQEGPLPEDTTPSLVGDQVHYSPPRQFSASKANPHLNPFEANSFYFFACSATDSEMAPTKQVVDEIDGREDSLQSTIDREETQKKIAQLRESIVQQRDHGTALREQIDRELHSTCT</sequence>